<dbReference type="AlphaFoldDB" id="U3A3L3"/>
<dbReference type="PANTHER" id="PTHR35024:SF4">
    <property type="entry name" value="POLYMER-FORMING CYTOSKELETAL PROTEIN"/>
    <property type="match status" value="1"/>
</dbReference>
<comment type="caution">
    <text evidence="2">The sequence shown here is derived from an EMBL/GenBank/DDBJ whole genome shotgun (WGS) entry which is preliminary data.</text>
</comment>
<dbReference type="PANTHER" id="PTHR35024">
    <property type="entry name" value="HYPOTHETICAL CYTOSOLIC PROTEIN"/>
    <property type="match status" value="1"/>
</dbReference>
<proteinExistence type="inferred from homology"/>
<keyword evidence="3" id="KW-1185">Reference proteome</keyword>
<reference evidence="2 3" key="1">
    <citation type="submission" date="2013-09" db="EMBL/GenBank/DDBJ databases">
        <title>Whole genome shotgun sequence of Vibrio proteolyticus NBRC 13287.</title>
        <authorList>
            <person name="Isaki S."/>
            <person name="Hosoyama A."/>
            <person name="Numata M."/>
            <person name="Hashimoto M."/>
            <person name="Hosoyama Y."/>
            <person name="Tsuchikane K."/>
            <person name="Noguchi M."/>
            <person name="Hirakata S."/>
            <person name="Ichikawa N."/>
            <person name="Ohji S."/>
            <person name="Yamazoe A."/>
            <person name="Fujita N."/>
        </authorList>
    </citation>
    <scope>NUCLEOTIDE SEQUENCE [LARGE SCALE GENOMIC DNA]</scope>
    <source>
        <strain evidence="2 3">NBRC 13287</strain>
    </source>
</reference>
<evidence type="ECO:0000256" key="1">
    <source>
        <dbReference type="ARBA" id="ARBA00044755"/>
    </source>
</evidence>
<evidence type="ECO:0000313" key="2">
    <source>
        <dbReference type="EMBL" id="GAD68285.1"/>
    </source>
</evidence>
<dbReference type="STRING" id="1219065.VPR01S_12_00940"/>
<comment type="similarity">
    <text evidence="1">Belongs to the bactofilin family.</text>
</comment>
<name>U3A3L3_VIBPR</name>
<dbReference type="Pfam" id="PF04519">
    <property type="entry name" value="Bactofilin"/>
    <property type="match status" value="1"/>
</dbReference>
<gene>
    <name evidence="2" type="ORF">VPR01S_12_00940</name>
</gene>
<protein>
    <recommendedName>
        <fullName evidence="4">Polymer-forming cytoskeletal protein</fullName>
    </recommendedName>
</protein>
<dbReference type="EMBL" id="BATJ01000012">
    <property type="protein sequence ID" value="GAD68285.1"/>
    <property type="molecule type" value="Genomic_DNA"/>
</dbReference>
<accession>U3A3L3</accession>
<dbReference type="eggNOG" id="COG1664">
    <property type="taxonomic scope" value="Bacteria"/>
</dbReference>
<dbReference type="Proteomes" id="UP000016570">
    <property type="component" value="Unassembled WGS sequence"/>
</dbReference>
<evidence type="ECO:0000313" key="3">
    <source>
        <dbReference type="Proteomes" id="UP000016570"/>
    </source>
</evidence>
<organism evidence="2 3">
    <name type="scientific">Vibrio proteolyticus NBRC 13287</name>
    <dbReference type="NCBI Taxonomy" id="1219065"/>
    <lineage>
        <taxon>Bacteria</taxon>
        <taxon>Pseudomonadati</taxon>
        <taxon>Pseudomonadota</taxon>
        <taxon>Gammaproteobacteria</taxon>
        <taxon>Vibrionales</taxon>
        <taxon>Vibrionaceae</taxon>
        <taxon>Vibrio</taxon>
    </lineage>
</organism>
<sequence length="137" mass="14464">MGIFGRQSRVKSQQSATTVIAKGCAISGQLQLECDIQVDGSIDGAVEVEKSLVISESGLVSGEIRAERVIINGEFEGTCYADVIEILSRGRVSGTIYSDNLSIEPGGKFHGVTHAGQYSQSERQVVDLCDAKAAAEA</sequence>
<evidence type="ECO:0008006" key="4">
    <source>
        <dbReference type="Google" id="ProtNLM"/>
    </source>
</evidence>
<dbReference type="InterPro" id="IPR007607">
    <property type="entry name" value="BacA/B"/>
</dbReference>